<protein>
    <submittedName>
        <fullName evidence="1">Uncharacterized protein</fullName>
    </submittedName>
</protein>
<evidence type="ECO:0000313" key="1">
    <source>
        <dbReference type="EMBL" id="SVD09248.1"/>
    </source>
</evidence>
<dbReference type="InterPro" id="IPR011250">
    <property type="entry name" value="OMP/PagP_B-barrel"/>
</dbReference>
<dbReference type="SUPFAM" id="SSF56925">
    <property type="entry name" value="OMPA-like"/>
    <property type="match status" value="1"/>
</dbReference>
<sequence>MPVVALVALWLASPATVSADEHMMGDSTGGDALGMAHYVIKVTPTLAYLDIGSASGAATGQTYVVLREEMGLYMPVAKVRVLRVFESFSIAETFLVESGEEVAMLQRAAASEMWAAAAPSLDARLTKQEMEPKLGMPTRRRSIMILGGFDAGKNVDLRYANGRLIDADGVSGGSVGLRMSKAFSRRWRLALTYRMSGETLGGDADVTQLSIEVDGHLLLNGAGHAGPYLGFGLGMHQLGWDSPDNLDDTVYKMGFNVL</sequence>
<organism evidence="1">
    <name type="scientific">marine metagenome</name>
    <dbReference type="NCBI Taxonomy" id="408172"/>
    <lineage>
        <taxon>unclassified sequences</taxon>
        <taxon>metagenomes</taxon>
        <taxon>ecological metagenomes</taxon>
    </lineage>
</organism>
<dbReference type="EMBL" id="UINC01129086">
    <property type="protein sequence ID" value="SVD09248.1"/>
    <property type="molecule type" value="Genomic_DNA"/>
</dbReference>
<name>A0A382SJ90_9ZZZZ</name>
<gene>
    <name evidence="1" type="ORF">METZ01_LOCUS362102</name>
</gene>
<accession>A0A382SJ90</accession>
<reference evidence="1" key="1">
    <citation type="submission" date="2018-05" db="EMBL/GenBank/DDBJ databases">
        <authorList>
            <person name="Lanie J.A."/>
            <person name="Ng W.-L."/>
            <person name="Kazmierczak K.M."/>
            <person name="Andrzejewski T.M."/>
            <person name="Davidsen T.M."/>
            <person name="Wayne K.J."/>
            <person name="Tettelin H."/>
            <person name="Glass J.I."/>
            <person name="Rusch D."/>
            <person name="Podicherti R."/>
            <person name="Tsui H.-C.T."/>
            <person name="Winkler M.E."/>
        </authorList>
    </citation>
    <scope>NUCLEOTIDE SEQUENCE</scope>
</reference>
<dbReference type="AlphaFoldDB" id="A0A382SJ90"/>
<proteinExistence type="predicted"/>
<feature type="non-terminal residue" evidence="1">
    <location>
        <position position="258"/>
    </location>
</feature>